<keyword evidence="3 6" id="KW-0808">Transferase</keyword>
<dbReference type="InterPro" id="IPR002052">
    <property type="entry name" value="DNA_methylase_N6_adenine_CS"/>
</dbReference>
<dbReference type="CDD" id="cd02440">
    <property type="entry name" value="AdoMet_MTases"/>
    <property type="match status" value="1"/>
</dbReference>
<comment type="subcellular location">
    <subcellularLocation>
        <location evidence="6">Cytoplasm</location>
    </subcellularLocation>
</comment>
<dbReference type="EC" id="2.1.1.223" evidence="6"/>
<dbReference type="HAMAP" id="MF_01872">
    <property type="entry name" value="tRNA_methyltr_YfiC"/>
    <property type="match status" value="1"/>
</dbReference>
<comment type="similarity">
    <text evidence="6">Belongs to the methyltransferase superfamily. tRNA (adenine-N(6)-)-methyltransferase family.</text>
</comment>
<feature type="domain" description="Methyltransferase small" evidence="7">
    <location>
        <begin position="36"/>
        <end position="121"/>
    </location>
</feature>
<keyword evidence="9" id="KW-1185">Reference proteome</keyword>
<dbReference type="Proteomes" id="UP000189433">
    <property type="component" value="Unassembled WGS sequence"/>
</dbReference>
<dbReference type="Pfam" id="PF05175">
    <property type="entry name" value="MTS"/>
    <property type="match status" value="1"/>
</dbReference>
<organism evidence="8 9">
    <name type="scientific">Rodentibacter rarus</name>
    <dbReference type="NCBI Taxonomy" id="1908260"/>
    <lineage>
        <taxon>Bacteria</taxon>
        <taxon>Pseudomonadati</taxon>
        <taxon>Pseudomonadota</taxon>
        <taxon>Gammaproteobacteria</taxon>
        <taxon>Pasteurellales</taxon>
        <taxon>Pasteurellaceae</taxon>
        <taxon>Rodentibacter</taxon>
    </lineage>
</organism>
<dbReference type="GO" id="GO:0032259">
    <property type="term" value="P:methylation"/>
    <property type="evidence" value="ECO:0007669"/>
    <property type="project" value="UniProtKB-KW"/>
</dbReference>
<dbReference type="SUPFAM" id="SSF53335">
    <property type="entry name" value="S-adenosyl-L-methionine-dependent methyltransferases"/>
    <property type="match status" value="1"/>
</dbReference>
<keyword evidence="5 6" id="KW-0819">tRNA processing</keyword>
<dbReference type="EMBL" id="MLHJ01000090">
    <property type="protein sequence ID" value="OOF41283.1"/>
    <property type="molecule type" value="Genomic_DNA"/>
</dbReference>
<reference evidence="8 9" key="1">
    <citation type="submission" date="2016-10" db="EMBL/GenBank/DDBJ databases">
        <title>Rodentibacter gen. nov. and new species.</title>
        <authorList>
            <person name="Christensen H."/>
        </authorList>
    </citation>
    <scope>NUCLEOTIDE SEQUENCE [LARGE SCALE GENOMIC DNA]</scope>
    <source>
        <strain evidence="8 9">CCUG17206</strain>
    </source>
</reference>
<dbReference type="AlphaFoldDB" id="A0A1V3IJ14"/>
<dbReference type="GO" id="GO:0008033">
    <property type="term" value="P:tRNA processing"/>
    <property type="evidence" value="ECO:0007669"/>
    <property type="project" value="UniProtKB-UniRule"/>
</dbReference>
<dbReference type="InterPro" id="IPR029063">
    <property type="entry name" value="SAM-dependent_MTases_sf"/>
</dbReference>
<dbReference type="InterPro" id="IPR007848">
    <property type="entry name" value="Small_mtfrase_dom"/>
</dbReference>
<dbReference type="PRINTS" id="PR00507">
    <property type="entry name" value="N12N6MTFRASE"/>
</dbReference>
<evidence type="ECO:0000259" key="7">
    <source>
        <dbReference type="Pfam" id="PF05175"/>
    </source>
</evidence>
<protein>
    <recommendedName>
        <fullName evidence="6">tRNA1(Val) (adenine(37)-N6)-methyltransferase</fullName>
        <ecNumber evidence="6">2.1.1.223</ecNumber>
    </recommendedName>
    <alternativeName>
        <fullName evidence="6">tRNA m6A37 methyltransferase</fullName>
    </alternativeName>
</protein>
<dbReference type="PROSITE" id="PS00092">
    <property type="entry name" value="N6_MTASE"/>
    <property type="match status" value="1"/>
</dbReference>
<keyword evidence="2 6" id="KW-0489">Methyltransferase</keyword>
<dbReference type="GO" id="GO:0016430">
    <property type="term" value="F:tRNA (adenine-N6)-methyltransferase activity"/>
    <property type="evidence" value="ECO:0007669"/>
    <property type="project" value="UniProtKB-UniRule"/>
</dbReference>
<dbReference type="InterPro" id="IPR050210">
    <property type="entry name" value="tRNA_Adenine-N(6)_MTase"/>
</dbReference>
<evidence type="ECO:0000256" key="5">
    <source>
        <dbReference type="ARBA" id="ARBA00022694"/>
    </source>
</evidence>
<comment type="catalytic activity">
    <reaction evidence="6">
        <text>adenosine(37) in tRNA1(Val) + S-adenosyl-L-methionine = N(6)-methyladenosine(37) in tRNA1(Val) + S-adenosyl-L-homocysteine + H(+)</text>
        <dbReference type="Rhea" id="RHEA:43160"/>
        <dbReference type="Rhea" id="RHEA-COMP:10369"/>
        <dbReference type="Rhea" id="RHEA-COMP:10370"/>
        <dbReference type="ChEBI" id="CHEBI:15378"/>
        <dbReference type="ChEBI" id="CHEBI:57856"/>
        <dbReference type="ChEBI" id="CHEBI:59789"/>
        <dbReference type="ChEBI" id="CHEBI:74411"/>
        <dbReference type="ChEBI" id="CHEBI:74449"/>
        <dbReference type="EC" id="2.1.1.223"/>
    </reaction>
</comment>
<dbReference type="Gene3D" id="3.40.50.150">
    <property type="entry name" value="Vaccinia Virus protein VP39"/>
    <property type="match status" value="1"/>
</dbReference>
<sequence length="232" mass="26569">MSSFTFKQFHINQQRCAMKVGTDGILLGAWADVSYCKNILDMGSGTGLLALMLAQRSPADCRIYAVELDPAAAQQARENIAISPWKEQIHLIQTDVRDFLHCTSKTFDLIVANPPYFEQGVECKNEERTLARYTKQSHLDWLNWGAKRLSEKGKISFVLPYEAAKTLKKLTALSCIKQVEIITKIGKSPQRMLITFSRQSQKLVRDQIVIYNEKNSYTDEFIELTKDFYLKF</sequence>
<name>A0A1V3IJ14_9PAST</name>
<dbReference type="RefSeq" id="WP_077417342.1">
    <property type="nucleotide sequence ID" value="NZ_MLHI01000030.1"/>
</dbReference>
<dbReference type="InterPro" id="IPR022882">
    <property type="entry name" value="tRNA_adenine-N6_MeTrfase"/>
</dbReference>
<gene>
    <name evidence="8" type="ORF">BKK50_08735</name>
</gene>
<dbReference type="PANTHER" id="PTHR47739">
    <property type="entry name" value="TRNA1(VAL) (ADENINE(37)-N6)-METHYLTRANSFERASE"/>
    <property type="match status" value="1"/>
</dbReference>
<keyword evidence="1 6" id="KW-0963">Cytoplasm</keyword>
<evidence type="ECO:0000256" key="4">
    <source>
        <dbReference type="ARBA" id="ARBA00022691"/>
    </source>
</evidence>
<dbReference type="PANTHER" id="PTHR47739:SF1">
    <property type="entry name" value="TRNA1(VAL) (ADENINE(37)-N6)-METHYLTRANSFERASE"/>
    <property type="match status" value="1"/>
</dbReference>
<evidence type="ECO:0000313" key="8">
    <source>
        <dbReference type="EMBL" id="OOF41283.1"/>
    </source>
</evidence>
<evidence type="ECO:0000256" key="6">
    <source>
        <dbReference type="HAMAP-Rule" id="MF_01872"/>
    </source>
</evidence>
<dbReference type="GO" id="GO:0005737">
    <property type="term" value="C:cytoplasm"/>
    <property type="evidence" value="ECO:0007669"/>
    <property type="project" value="UniProtKB-SubCell"/>
</dbReference>
<dbReference type="OrthoDB" id="5383291at2"/>
<comment type="caution">
    <text evidence="8">The sequence shown here is derived from an EMBL/GenBank/DDBJ whole genome shotgun (WGS) entry which is preliminary data.</text>
</comment>
<evidence type="ECO:0000256" key="1">
    <source>
        <dbReference type="ARBA" id="ARBA00022490"/>
    </source>
</evidence>
<evidence type="ECO:0000256" key="2">
    <source>
        <dbReference type="ARBA" id="ARBA00022603"/>
    </source>
</evidence>
<accession>A0A1V3IJ14</accession>
<comment type="function">
    <text evidence="6">Specifically methylates the adenine in position 37 of tRNA(1)(Val) (anticodon cmo5UAC).</text>
</comment>
<keyword evidence="4 6" id="KW-0949">S-adenosyl-L-methionine</keyword>
<dbReference type="GO" id="GO:0003676">
    <property type="term" value="F:nucleic acid binding"/>
    <property type="evidence" value="ECO:0007669"/>
    <property type="project" value="InterPro"/>
</dbReference>
<dbReference type="STRING" id="1908260.BKK50_08735"/>
<proteinExistence type="inferred from homology"/>
<evidence type="ECO:0000256" key="3">
    <source>
        <dbReference type="ARBA" id="ARBA00022679"/>
    </source>
</evidence>
<evidence type="ECO:0000313" key="9">
    <source>
        <dbReference type="Proteomes" id="UP000189433"/>
    </source>
</evidence>